<reference evidence="1 2" key="1">
    <citation type="journal article" date="2022" name="Plant J.">
        <title>Chromosome-level genome of Camellia lanceoleosa provides a valuable resource for understanding genome evolution and self-incompatibility.</title>
        <authorList>
            <person name="Gong W."/>
            <person name="Xiao S."/>
            <person name="Wang L."/>
            <person name="Liao Z."/>
            <person name="Chang Y."/>
            <person name="Mo W."/>
            <person name="Hu G."/>
            <person name="Li W."/>
            <person name="Zhao G."/>
            <person name="Zhu H."/>
            <person name="Hu X."/>
            <person name="Ji K."/>
            <person name="Xiang X."/>
            <person name="Song Q."/>
            <person name="Yuan D."/>
            <person name="Jin S."/>
            <person name="Zhang L."/>
        </authorList>
    </citation>
    <scope>NUCLEOTIDE SEQUENCE [LARGE SCALE GENOMIC DNA]</scope>
    <source>
        <strain evidence="1">SQ_2022a</strain>
    </source>
</reference>
<accession>A0ACC0G3N1</accession>
<evidence type="ECO:0000313" key="2">
    <source>
        <dbReference type="Proteomes" id="UP001060215"/>
    </source>
</evidence>
<evidence type="ECO:0000313" key="1">
    <source>
        <dbReference type="EMBL" id="KAI7994997.1"/>
    </source>
</evidence>
<gene>
    <name evidence="1" type="ORF">LOK49_LG11G01294</name>
</gene>
<organism evidence="1 2">
    <name type="scientific">Camellia lanceoleosa</name>
    <dbReference type="NCBI Taxonomy" id="1840588"/>
    <lineage>
        <taxon>Eukaryota</taxon>
        <taxon>Viridiplantae</taxon>
        <taxon>Streptophyta</taxon>
        <taxon>Embryophyta</taxon>
        <taxon>Tracheophyta</taxon>
        <taxon>Spermatophyta</taxon>
        <taxon>Magnoliopsida</taxon>
        <taxon>eudicotyledons</taxon>
        <taxon>Gunneridae</taxon>
        <taxon>Pentapetalae</taxon>
        <taxon>asterids</taxon>
        <taxon>Ericales</taxon>
        <taxon>Theaceae</taxon>
        <taxon>Camellia</taxon>
    </lineage>
</organism>
<comment type="caution">
    <text evidence="1">The sequence shown here is derived from an EMBL/GenBank/DDBJ whole genome shotgun (WGS) entry which is preliminary data.</text>
</comment>
<dbReference type="EMBL" id="CM045769">
    <property type="protein sequence ID" value="KAI7994997.1"/>
    <property type="molecule type" value="Genomic_DNA"/>
</dbReference>
<keyword evidence="2" id="KW-1185">Reference proteome</keyword>
<proteinExistence type="predicted"/>
<protein>
    <submittedName>
        <fullName evidence="1">Hydroxyproline O-galactosyltransferase GALT4</fullName>
    </submittedName>
</protein>
<sequence length="101" mass="11894">MTLHVTLYPSLKNTSSEFVLPLSLSTNLFKMKDVSMGMWVEQFNSSMPVEYVHSGKFCQFGCIDNYYTAHYQSPRQMIYMWNKLQQEGKAQCCNMRWPWSS</sequence>
<dbReference type="Proteomes" id="UP001060215">
    <property type="component" value="Chromosome 12"/>
</dbReference>
<name>A0ACC0G3N1_9ERIC</name>